<dbReference type="OrthoDB" id="174137at2"/>
<evidence type="ECO:0000313" key="5">
    <source>
        <dbReference type="Proteomes" id="UP000325161"/>
    </source>
</evidence>
<dbReference type="Proteomes" id="UP000325161">
    <property type="component" value="Chromosome"/>
</dbReference>
<feature type="coiled-coil region" evidence="1">
    <location>
        <begin position="243"/>
        <end position="280"/>
    </location>
</feature>
<keyword evidence="5" id="KW-1185">Reference proteome</keyword>
<dbReference type="SMART" id="SM00382">
    <property type="entry name" value="AAA"/>
    <property type="match status" value="1"/>
</dbReference>
<dbReference type="Pfam" id="PF13555">
    <property type="entry name" value="AAA_29"/>
    <property type="match status" value="1"/>
</dbReference>
<dbReference type="Gene3D" id="3.40.50.300">
    <property type="entry name" value="P-loop containing nucleotide triphosphate hydrolases"/>
    <property type="match status" value="1"/>
</dbReference>
<gene>
    <name evidence="4" type="ORF">FXN63_13440</name>
</gene>
<dbReference type="EMBL" id="CP043046">
    <property type="protein sequence ID" value="QEI06721.1"/>
    <property type="molecule type" value="Genomic_DNA"/>
</dbReference>
<dbReference type="PANTHER" id="PTHR32182">
    <property type="entry name" value="DNA REPLICATION AND REPAIR PROTEIN RECF"/>
    <property type="match status" value="1"/>
</dbReference>
<keyword evidence="1" id="KW-0175">Coiled coil</keyword>
<dbReference type="InterPro" id="IPR027417">
    <property type="entry name" value="P-loop_NTPase"/>
</dbReference>
<dbReference type="GO" id="GO:0006302">
    <property type="term" value="P:double-strand break repair"/>
    <property type="evidence" value="ECO:0007669"/>
    <property type="project" value="TreeGrafter"/>
</dbReference>
<feature type="region of interest" description="Disordered" evidence="2">
    <location>
        <begin position="1201"/>
        <end position="1221"/>
    </location>
</feature>
<organism evidence="4 5">
    <name type="scientific">Pigmentiphaga aceris</name>
    <dbReference type="NCBI Taxonomy" id="1940612"/>
    <lineage>
        <taxon>Bacteria</taxon>
        <taxon>Pseudomonadati</taxon>
        <taxon>Pseudomonadota</taxon>
        <taxon>Betaproteobacteria</taxon>
        <taxon>Burkholderiales</taxon>
        <taxon>Alcaligenaceae</taxon>
        <taxon>Pigmentiphaga</taxon>
    </lineage>
</organism>
<evidence type="ECO:0000256" key="2">
    <source>
        <dbReference type="SAM" id="MobiDB-lite"/>
    </source>
</evidence>
<evidence type="ECO:0000256" key="1">
    <source>
        <dbReference type="SAM" id="Coils"/>
    </source>
</evidence>
<dbReference type="AlphaFoldDB" id="A0A5C0B1V1"/>
<dbReference type="GO" id="GO:0000731">
    <property type="term" value="P:DNA synthesis involved in DNA repair"/>
    <property type="evidence" value="ECO:0007669"/>
    <property type="project" value="TreeGrafter"/>
</dbReference>
<proteinExistence type="predicted"/>
<dbReference type="RefSeq" id="WP_148815602.1">
    <property type="nucleotide sequence ID" value="NZ_CP043046.1"/>
</dbReference>
<dbReference type="PANTHER" id="PTHR32182:SF0">
    <property type="entry name" value="DNA REPLICATION AND REPAIR PROTEIN RECF"/>
    <property type="match status" value="1"/>
</dbReference>
<dbReference type="Pfam" id="PF13558">
    <property type="entry name" value="SbcC_Walker_B"/>
    <property type="match status" value="1"/>
</dbReference>
<dbReference type="SUPFAM" id="SSF52540">
    <property type="entry name" value="P-loop containing nucleoside triphosphate hydrolases"/>
    <property type="match status" value="2"/>
</dbReference>
<feature type="coiled-coil region" evidence="1">
    <location>
        <begin position="672"/>
        <end position="706"/>
    </location>
</feature>
<evidence type="ECO:0000313" key="4">
    <source>
        <dbReference type="EMBL" id="QEI06721.1"/>
    </source>
</evidence>
<protein>
    <submittedName>
        <fullName evidence="4">AAA family ATPase</fullName>
    </submittedName>
</protein>
<accession>A0A5C0B1V1</accession>
<dbReference type="KEGG" id="pacr:FXN63_13440"/>
<feature type="domain" description="AAA+ ATPase" evidence="3">
    <location>
        <begin position="21"/>
        <end position="410"/>
    </location>
</feature>
<feature type="coiled-coil region" evidence="1">
    <location>
        <begin position="738"/>
        <end position="772"/>
    </location>
</feature>
<evidence type="ECO:0000259" key="3">
    <source>
        <dbReference type="SMART" id="SM00382"/>
    </source>
</evidence>
<reference evidence="4 5" key="1">
    <citation type="submission" date="2019-08" db="EMBL/GenBank/DDBJ databases">
        <title>Amphibian skin-associated Pigmentiphaga: genome sequence and occurrence across geography and hosts.</title>
        <authorList>
            <person name="Bletz M.C."/>
            <person name="Bunk B."/>
            <person name="Sproeer C."/>
            <person name="Biwer P."/>
            <person name="Reiter S."/>
            <person name="Rabemananjara F.C.E."/>
            <person name="Schulz S."/>
            <person name="Overmann J."/>
            <person name="Vences M."/>
        </authorList>
    </citation>
    <scope>NUCLEOTIDE SEQUENCE [LARGE SCALE GENOMIC DNA]</scope>
    <source>
        <strain evidence="4 5">Mada1488</strain>
    </source>
</reference>
<sequence>MKLDRLVLVNWGQLRHGDYDIGDMTLLTGPTGSGKSTMLDGLQTLMTAAYAGIVAYNPGQDEVQQGQRRGKTKRTLESFVVGAEYSKFSRPDGAHGYLAAVFRPSEGEDTAKAFTAVIAIAARVEGVGDRRVPKLERMEMLIVDEVALSVDDFLKDAEAGEWVAADEIVKRLKRKYPKVTNYDGHKKDYLCALYGRFRGRTSVTWDETQHAARAWTQSIAYRAIGSVHELVRDDILEFDGKQLQESITRISDLMRQVTNLKHEGQRLDAAVKRLDKLKRAIGETTHAYEQQVVHDLALAKVQVQGDDERIAAARQKIKDDTSLAEQYTAQAKAETTIREGVDRSRIDLSARLRGIPAHGEKSRLEQTLARATSGAKATLEGLAKSLIGAAHLDHAAKQLLGKPIPEQFPRLKASVEAVAQAIAGTSFDRLSDLRDAVSDTLAEDTPNVDKLLRLPQAFEGANTGIEAVYRALAGPVDSVAAAISAEGAGLDAKIVSAQGAVTELAERKARLAGGGGDYPPDVARAVDRMRERLPDAHVQVLCDLIEPLSEEWQAAIESYIAGARFNLIVKPEFEAAAIEFLHDARIRAKVVQGAECMAKADAARVPPDSIIHELKTDHPVAEAYLIDMFGPVVKVSSVQQLRRTARGLMLDGKGSGSRTMFHNEKSKLVLGRAARERALSAAQEQLAAAEQEVDRLSRLQDDLSAVKRSLAILREPVFDAQALTEHASDIDHARRSLSQLDLSEIEELQASLDALEAQVRAHDDAIRQADSAATLARQRIADAEVAIGRLGSRREGQLAALTQQLQRLEHLCRVNPEKTYTVLSDECERLATLAGTDLASVERDVMRYKTLPDKHLGEVRDLLSDYNNYARQEERFPVALPHFYDATAFDPYYEPVATLGRAVTKLHADLDSLGLYRNRNELDNAERSFHDVFTKQFCVEIKTKVDDGIRSLRQLNGELSRLKFGSDRFSIDWSKWEPEFEEYYGFFKAVAEMADSAETVDLFDGSDLTTKEVEVRDRLVKLLLDTDQDRASRDLLRIADYRNYRRYEIWNESDSGGKIALSTWGTGSGGQLETPAYLVRAAVVTNRLKFFEKGPSLKLLVSDESFSKMDEPRARAVLGFLRDGLGLQVMSAMPTRSAGGLRPEFTREYSYSRANVDANGELDFVLDCDERELRSDKMRELWAQEREDARRQAKLLFDAAEPEDASVVEPTPESAQVAATS</sequence>
<dbReference type="InterPro" id="IPR003593">
    <property type="entry name" value="AAA+_ATPase"/>
</dbReference>
<dbReference type="CDD" id="cd00267">
    <property type="entry name" value="ABC_ATPase"/>
    <property type="match status" value="1"/>
</dbReference>
<name>A0A5C0B1V1_9BURK</name>